<name>A0ACB7EU38_NIBAL</name>
<evidence type="ECO:0000313" key="1">
    <source>
        <dbReference type="EMBL" id="KAG8005590.1"/>
    </source>
</evidence>
<organism evidence="1 2">
    <name type="scientific">Nibea albiflora</name>
    <name type="common">Yellow drum</name>
    <name type="synonym">Corvina albiflora</name>
    <dbReference type="NCBI Taxonomy" id="240163"/>
    <lineage>
        <taxon>Eukaryota</taxon>
        <taxon>Metazoa</taxon>
        <taxon>Chordata</taxon>
        <taxon>Craniata</taxon>
        <taxon>Vertebrata</taxon>
        <taxon>Euteleostomi</taxon>
        <taxon>Actinopterygii</taxon>
        <taxon>Neopterygii</taxon>
        <taxon>Teleostei</taxon>
        <taxon>Neoteleostei</taxon>
        <taxon>Acanthomorphata</taxon>
        <taxon>Eupercaria</taxon>
        <taxon>Sciaenidae</taxon>
        <taxon>Nibea</taxon>
    </lineage>
</organism>
<feature type="non-terminal residue" evidence="1">
    <location>
        <position position="1"/>
    </location>
</feature>
<accession>A0ACB7EU38</accession>
<reference evidence="1" key="1">
    <citation type="submission" date="2020-04" db="EMBL/GenBank/DDBJ databases">
        <title>A chromosome-scale assembly and high-density genetic map of the yellow drum (Nibea albiflora) genome.</title>
        <authorList>
            <person name="Xu D."/>
            <person name="Zhang W."/>
            <person name="Chen R."/>
            <person name="Tan P."/>
            <person name="Wang L."/>
            <person name="Song H."/>
            <person name="Tian L."/>
            <person name="Zhu Q."/>
            <person name="Wang B."/>
        </authorList>
    </citation>
    <scope>NUCLEOTIDE SEQUENCE</scope>
    <source>
        <strain evidence="1">ZJHYS-2018</strain>
    </source>
</reference>
<proteinExistence type="predicted"/>
<protein>
    <submittedName>
        <fullName evidence="1">Poly [ADP-ribose] polymerase 12</fullName>
    </submittedName>
</protein>
<sequence>PESDEESASDSDSASYVSDSDGNSDVDSDCQSPVREPCKYYNNNGRCRDGDKCSYWHVCKYALNGNCRYGSKYLKLTDGRFYQWQLNDGNDWKDINNDHVIEAQYSLPHTKSIKIYNTPYGAVSIDFNKMRVYRKSLRVRRLDDGNTEWIWYCTLRRKWNKYGDKDSKGNPSPVKNSDIERKFQSNPKSSFTFCVGAETLEIRFREMRQVGKNRKRKVTRRPLYRQQQASAQVSQAAAAIQNVSLGSKPQWQFEGDSGAWHTFKHRNGGRTECSVTSEDIERAYQQNHSGSMTFKVNRHTYKLDFGVKSPHNGGEKQYEWQLSVGNQWLRIDNDHVIETHYCQPGAKGITINTSQGSVFIDFDKLQTRDAALNVHRRSLLPAGQAEDMGWYFRDDQLWREYGSQSSNTLSSSISSRDVERQFTLNPQGSFSFTVGSTSYTLDFSSMGYFCPMTQANGITGLRRNVRRRPKFTSKTGSIHSTPVFPTASASQLPDGGYKWEFMGDEGEWTEYQARKFKLQLKLRVHWFITGMHQTNDRIGTRRAVRRTADNGSQEDSSAGSLPRWQFQDVDGKWKNYCNGNGQCSVSSDDIELQYQQNPSGTIKFNTRSFCYELNFTAMTQRNLSTNTTRPVRRLDH</sequence>
<comment type="caution">
    <text evidence="1">The sequence shown here is derived from an EMBL/GenBank/DDBJ whole genome shotgun (WGS) entry which is preliminary data.</text>
</comment>
<gene>
    <name evidence="1" type="primary">PARP12.3</name>
    <name evidence="1" type="ORF">GBF38_001490</name>
</gene>
<dbReference type="EMBL" id="CM024810">
    <property type="protein sequence ID" value="KAG8005590.1"/>
    <property type="molecule type" value="Genomic_DNA"/>
</dbReference>
<evidence type="ECO:0000313" key="2">
    <source>
        <dbReference type="Proteomes" id="UP000805704"/>
    </source>
</evidence>
<dbReference type="Proteomes" id="UP000805704">
    <property type="component" value="Chromosome 22"/>
</dbReference>
<keyword evidence="2" id="KW-1185">Reference proteome</keyword>